<accession>A0A835Y1C2</accession>
<keyword evidence="3" id="KW-1185">Reference proteome</keyword>
<comment type="caution">
    <text evidence="2">The sequence shown here is derived from an EMBL/GenBank/DDBJ whole genome shotgun (WGS) entry which is preliminary data.</text>
</comment>
<evidence type="ECO:0000313" key="2">
    <source>
        <dbReference type="EMBL" id="KAG2493432.1"/>
    </source>
</evidence>
<dbReference type="Proteomes" id="UP000612055">
    <property type="component" value="Unassembled WGS sequence"/>
</dbReference>
<evidence type="ECO:0000313" key="3">
    <source>
        <dbReference type="Proteomes" id="UP000612055"/>
    </source>
</evidence>
<gene>
    <name evidence="2" type="ORF">HYH03_008251</name>
</gene>
<organism evidence="2 3">
    <name type="scientific">Edaphochlamys debaryana</name>
    <dbReference type="NCBI Taxonomy" id="47281"/>
    <lineage>
        <taxon>Eukaryota</taxon>
        <taxon>Viridiplantae</taxon>
        <taxon>Chlorophyta</taxon>
        <taxon>core chlorophytes</taxon>
        <taxon>Chlorophyceae</taxon>
        <taxon>CS clade</taxon>
        <taxon>Chlamydomonadales</taxon>
        <taxon>Chlamydomonadales incertae sedis</taxon>
        <taxon>Edaphochlamys</taxon>
    </lineage>
</organism>
<name>A0A835Y1C2_9CHLO</name>
<dbReference type="OrthoDB" id="546755at2759"/>
<evidence type="ECO:0000256" key="1">
    <source>
        <dbReference type="SAM" id="MobiDB-lite"/>
    </source>
</evidence>
<feature type="compositionally biased region" description="Acidic residues" evidence="1">
    <location>
        <begin position="446"/>
        <end position="459"/>
    </location>
</feature>
<feature type="region of interest" description="Disordered" evidence="1">
    <location>
        <begin position="432"/>
        <end position="568"/>
    </location>
</feature>
<dbReference type="AlphaFoldDB" id="A0A835Y1C2"/>
<feature type="compositionally biased region" description="Acidic residues" evidence="1">
    <location>
        <begin position="468"/>
        <end position="568"/>
    </location>
</feature>
<protein>
    <recommendedName>
        <fullName evidence="4">BACK domain-containing protein</fullName>
    </recommendedName>
</protein>
<evidence type="ECO:0008006" key="4">
    <source>
        <dbReference type="Google" id="ProtNLM"/>
    </source>
</evidence>
<proteinExistence type="predicted"/>
<feature type="compositionally biased region" description="Basic and acidic residues" evidence="1">
    <location>
        <begin position="432"/>
        <end position="445"/>
    </location>
</feature>
<reference evidence="2" key="1">
    <citation type="journal article" date="2020" name="bioRxiv">
        <title>Comparative genomics of Chlamydomonas.</title>
        <authorList>
            <person name="Craig R.J."/>
            <person name="Hasan A.R."/>
            <person name="Ness R.W."/>
            <person name="Keightley P.D."/>
        </authorList>
    </citation>
    <scope>NUCLEOTIDE SEQUENCE</scope>
    <source>
        <strain evidence="2">CCAP 11/70</strain>
    </source>
</reference>
<dbReference type="EMBL" id="JAEHOE010000037">
    <property type="protein sequence ID" value="KAG2493432.1"/>
    <property type="molecule type" value="Genomic_DNA"/>
</dbReference>
<sequence>MAIRFAYTGKVRPCNIRQALVTLRVADYLEITGCGAACVAWISRHLAAAARRSQAYTFRAAAAKPPILQLYGCSGLWPDPAADAAFAAVLTSATRPLARHFGNALTALNWPPLREQLLKLSAAGIEALLTSDMFGTDSEDSVLTLLAVWMEANWAFTDAAARTRLARLLRLAQLSSTAACLLSALAADYELHGEDHPAGWLPISPAQALLLGTYASSPPLQQEHIRQAMPFPAWCDVSPRRRCLPYHVIGYTWIVSRKELQAGLEGAVVGEPACVRAKLDERQDGVVFGGLSWQVAVEHKAGDAAARLCLRPVLPAAYQVEGSRLAPGGSHHGLPLPVDWAGRMILTCRLGRILEDGEFQVALGPSDAMTLNQPWGVTMDAAKPARARAAARAVAGAAGGATARPNPLAPWAPFLHSGKVRGRLTLLPSGREDEAQALRSDRESSDAVESDDAESEAEEGVVMPISEDKEESGDADSEDEEESGDADSEDEEESGDADREDEVESGDADREDEEESGGADSEDEEESGDADREDEVEIGDADREDEEEGGDADREDEVETGDADSEDE</sequence>